<comment type="caution">
    <text evidence="6">The sequence shown here is derived from an EMBL/GenBank/DDBJ whole genome shotgun (WGS) entry which is preliminary data.</text>
</comment>
<dbReference type="PROSITE" id="PS01129">
    <property type="entry name" value="PSI_RLU"/>
    <property type="match status" value="1"/>
</dbReference>
<sequence>MYLEIINENAEQSLTDLLQDWAIPRKVRHFLRTKKHVTVNGEKVPFHTIVSKGAVVGLTFDEEDYPFHQVIPNAFIPVEVLYEDEHILVVNKPCGIKTHPNQPNENNTMLNAVAAYMNGHPYVVHRLDKETSGALLFAKNPVVLPLLGRQLEDKTMYREYEALAKGTLTHDFTCRQPIGKDRHDKRKRCVAKNGQPAVTHVEIIKTEKNATRIRCRLETGRTHQIRVHLASTGHPLVGDPLYGQPAKRLYLHAAQLTFFHPFLQQKMTITCPTPF</sequence>
<dbReference type="CDD" id="cd00165">
    <property type="entry name" value="S4"/>
    <property type="match status" value="1"/>
</dbReference>
<dbReference type="Pfam" id="PF00849">
    <property type="entry name" value="PseudoU_synth_2"/>
    <property type="match status" value="1"/>
</dbReference>
<protein>
    <recommendedName>
        <fullName evidence="4">Pseudouridine synthase</fullName>
        <ecNumber evidence="4">5.4.99.-</ecNumber>
    </recommendedName>
</protein>
<feature type="active site" evidence="3">
    <location>
        <position position="128"/>
    </location>
</feature>
<dbReference type="OrthoDB" id="9773999at2"/>
<dbReference type="Proteomes" id="UP000016057">
    <property type="component" value="Unassembled WGS sequence"/>
</dbReference>
<dbReference type="GO" id="GO:0000455">
    <property type="term" value="P:enzyme-directed rRNA pseudouridine synthesis"/>
    <property type="evidence" value="ECO:0007669"/>
    <property type="project" value="TreeGrafter"/>
</dbReference>
<evidence type="ECO:0000256" key="1">
    <source>
        <dbReference type="ARBA" id="ARBA00000073"/>
    </source>
</evidence>
<dbReference type="InterPro" id="IPR050188">
    <property type="entry name" value="RluA_PseudoU_synthase"/>
</dbReference>
<accession>K8Z951</accession>
<dbReference type="InterPro" id="IPR006224">
    <property type="entry name" value="PsdUridine_synth_RluA-like_CS"/>
</dbReference>
<gene>
    <name evidence="6" type="ORF">C683_0528</name>
</gene>
<evidence type="ECO:0000313" key="6">
    <source>
        <dbReference type="EMBL" id="EKU27534.1"/>
    </source>
</evidence>
<evidence type="ECO:0000256" key="4">
    <source>
        <dbReference type="RuleBase" id="RU362028"/>
    </source>
</evidence>
<dbReference type="PANTHER" id="PTHR21600">
    <property type="entry name" value="MITOCHONDRIAL RNA PSEUDOURIDINE SYNTHASE"/>
    <property type="match status" value="1"/>
</dbReference>
<dbReference type="InterPro" id="IPR006225">
    <property type="entry name" value="PsdUridine_synth_RluC/D"/>
</dbReference>
<feature type="domain" description="Pseudouridine synthase RsuA/RluA-like" evidence="5">
    <location>
        <begin position="86"/>
        <end position="231"/>
    </location>
</feature>
<dbReference type="GO" id="GO:0003723">
    <property type="term" value="F:RNA binding"/>
    <property type="evidence" value="ECO:0007669"/>
    <property type="project" value="InterPro"/>
</dbReference>
<organism evidence="6 7">
    <name type="scientific">Catellicoccus marimammalium M35/04/3</name>
    <dbReference type="NCBI Taxonomy" id="1234409"/>
    <lineage>
        <taxon>Bacteria</taxon>
        <taxon>Bacillati</taxon>
        <taxon>Bacillota</taxon>
        <taxon>Bacilli</taxon>
        <taxon>Lactobacillales</taxon>
        <taxon>Enterococcaceae</taxon>
        <taxon>Catellicoccus</taxon>
    </lineage>
</organism>
<dbReference type="PANTHER" id="PTHR21600:SF87">
    <property type="entry name" value="RNA PSEUDOURIDYLATE SYNTHASE DOMAIN-CONTAINING PROTEIN 1"/>
    <property type="match status" value="1"/>
</dbReference>
<keyword evidence="4" id="KW-0413">Isomerase</keyword>
<dbReference type="GO" id="GO:0009982">
    <property type="term" value="F:pseudouridine synthase activity"/>
    <property type="evidence" value="ECO:0007669"/>
    <property type="project" value="InterPro"/>
</dbReference>
<dbReference type="GO" id="GO:0140098">
    <property type="term" value="F:catalytic activity, acting on RNA"/>
    <property type="evidence" value="ECO:0007669"/>
    <property type="project" value="UniProtKB-ARBA"/>
</dbReference>
<name>K8Z951_9ENTE</name>
<dbReference type="eggNOG" id="COG0564">
    <property type="taxonomic scope" value="Bacteria"/>
</dbReference>
<dbReference type="EC" id="5.4.99.-" evidence="4"/>
<dbReference type="InterPro" id="IPR020103">
    <property type="entry name" value="PsdUridine_synth_cat_dom_sf"/>
</dbReference>
<dbReference type="STRING" id="1234409.C683_0528"/>
<comment type="catalytic activity">
    <reaction evidence="1 4">
        <text>a uridine in RNA = a pseudouridine in RNA</text>
        <dbReference type="Rhea" id="RHEA:48348"/>
        <dbReference type="Rhea" id="RHEA-COMP:12068"/>
        <dbReference type="Rhea" id="RHEA-COMP:12069"/>
        <dbReference type="ChEBI" id="CHEBI:65314"/>
        <dbReference type="ChEBI" id="CHEBI:65315"/>
    </reaction>
</comment>
<dbReference type="PATRIC" id="fig|1234409.3.peg.490"/>
<evidence type="ECO:0000313" key="7">
    <source>
        <dbReference type="Proteomes" id="UP000016057"/>
    </source>
</evidence>
<comment type="similarity">
    <text evidence="2 4">Belongs to the pseudouridine synthase RluA family.</text>
</comment>
<dbReference type="Gene3D" id="3.30.2350.10">
    <property type="entry name" value="Pseudouridine synthase"/>
    <property type="match status" value="1"/>
</dbReference>
<proteinExistence type="inferred from homology"/>
<dbReference type="CDD" id="cd02869">
    <property type="entry name" value="PseudoU_synth_RluA_like"/>
    <property type="match status" value="1"/>
</dbReference>
<dbReference type="EMBL" id="AMYT01000012">
    <property type="protein sequence ID" value="EKU27534.1"/>
    <property type="molecule type" value="Genomic_DNA"/>
</dbReference>
<evidence type="ECO:0000259" key="5">
    <source>
        <dbReference type="Pfam" id="PF00849"/>
    </source>
</evidence>
<evidence type="ECO:0000256" key="2">
    <source>
        <dbReference type="ARBA" id="ARBA00010876"/>
    </source>
</evidence>
<dbReference type="SUPFAM" id="SSF55120">
    <property type="entry name" value="Pseudouridine synthase"/>
    <property type="match status" value="1"/>
</dbReference>
<evidence type="ECO:0000256" key="3">
    <source>
        <dbReference type="PIRSR" id="PIRSR606225-1"/>
    </source>
</evidence>
<reference evidence="6 7" key="1">
    <citation type="journal article" date="2013" name="Genome Announc.">
        <title>Draft Genome Sequence of Catellicoccus marimammalium, a Novel Species Commonly Found in Gull Feces.</title>
        <authorList>
            <person name="Weigand M.R."/>
            <person name="Ryu H."/>
            <person name="Bozcek L."/>
            <person name="Konstantinidis K.T."/>
            <person name="Santo Domingo J.W."/>
        </authorList>
    </citation>
    <scope>NUCLEOTIDE SEQUENCE [LARGE SCALE GENOMIC DNA]</scope>
    <source>
        <strain evidence="6 7">M35/04/3</strain>
    </source>
</reference>
<dbReference type="AlphaFoldDB" id="K8Z951"/>
<dbReference type="NCBIfam" id="TIGR00005">
    <property type="entry name" value="rluA_subfam"/>
    <property type="match status" value="1"/>
</dbReference>
<dbReference type="InterPro" id="IPR006145">
    <property type="entry name" value="PsdUridine_synth_RsuA/RluA"/>
</dbReference>
<comment type="function">
    <text evidence="4">Responsible for synthesis of pseudouridine from uracil.</text>
</comment>
<keyword evidence="7" id="KW-1185">Reference proteome</keyword>
<dbReference type="RefSeq" id="WP_009489470.1">
    <property type="nucleotide sequence ID" value="NZ_AMYT01000012.1"/>
</dbReference>